<evidence type="ECO:0000313" key="1">
    <source>
        <dbReference type="EMBL" id="QRD03847.1"/>
    </source>
</evidence>
<organism evidence="1 2">
    <name type="scientific">Phaeosphaeria nodorum (strain SN15 / ATCC MYA-4574 / FGSC 10173)</name>
    <name type="common">Glume blotch fungus</name>
    <name type="synonym">Parastagonospora nodorum</name>
    <dbReference type="NCBI Taxonomy" id="321614"/>
    <lineage>
        <taxon>Eukaryota</taxon>
        <taxon>Fungi</taxon>
        <taxon>Dikarya</taxon>
        <taxon>Ascomycota</taxon>
        <taxon>Pezizomycotina</taxon>
        <taxon>Dothideomycetes</taxon>
        <taxon>Pleosporomycetidae</taxon>
        <taxon>Pleosporales</taxon>
        <taxon>Pleosporineae</taxon>
        <taxon>Phaeosphaeriaceae</taxon>
        <taxon>Parastagonospora</taxon>
    </lineage>
</organism>
<reference evidence="2" key="1">
    <citation type="journal article" date="2021" name="BMC Genomics">
        <title>Chromosome-level genome assembly and manually-curated proteome of model necrotroph Parastagonospora nodorum Sn15 reveals a genome-wide trove of candidate effector homologs, and redundancy of virulence-related functions within an accessory chromosome.</title>
        <authorList>
            <person name="Bertazzoni S."/>
            <person name="Jones D.A.B."/>
            <person name="Phan H.T."/>
            <person name="Tan K.-C."/>
            <person name="Hane J.K."/>
        </authorList>
    </citation>
    <scope>NUCLEOTIDE SEQUENCE [LARGE SCALE GENOMIC DNA]</scope>
    <source>
        <strain evidence="2">SN15 / ATCC MYA-4574 / FGSC 10173)</strain>
    </source>
</reference>
<dbReference type="AlphaFoldDB" id="A0A7U2I7Z5"/>
<proteinExistence type="predicted"/>
<accession>A0A7U2I7Z5</accession>
<name>A0A7U2I7Z5_PHANO</name>
<dbReference type="EMBL" id="CP069038">
    <property type="protein sequence ID" value="QRD03847.1"/>
    <property type="molecule type" value="Genomic_DNA"/>
</dbReference>
<dbReference type="Proteomes" id="UP000663193">
    <property type="component" value="Chromosome 16"/>
</dbReference>
<keyword evidence="2" id="KW-1185">Reference proteome</keyword>
<dbReference type="VEuPathDB" id="FungiDB:JI435_420350"/>
<protein>
    <submittedName>
        <fullName evidence="1">Uncharacterized protein</fullName>
    </submittedName>
</protein>
<evidence type="ECO:0000313" key="2">
    <source>
        <dbReference type="Proteomes" id="UP000663193"/>
    </source>
</evidence>
<sequence>MTRPADCQIVTEKHRCTRRNVPPTVACERNAPPRAAVPPLGRLQCREALDVENTRTKRLHFGLSRLPRAFLRSDRATLPSPVTCQDFEESGSLNQPRYGRDNAICFAHIAQCCGY</sequence>
<gene>
    <name evidence="1" type="ORF">JI435_420350</name>
</gene>